<dbReference type="InterPro" id="IPR016181">
    <property type="entry name" value="Acyl_CoA_acyltransferase"/>
</dbReference>
<sequence length="145" mass="17002">MAWEVREARDEHDVRRCWPVFRELRENITVEDDFVDRWKRQRDEGYRIVFIERAGEVQAVGGFRILHSMAWGRFLYLDDLAALTDQHGAGLGTAILRFVQDEARREGCAAVHLDTGYQRHRAHKAYLRNGFILNTHHLVWEVDGA</sequence>
<name>A0ABS1YA72_9ACTN</name>
<dbReference type="RefSeq" id="WP_203146719.1">
    <property type="nucleotide sequence ID" value="NZ_JAEVHL010000004.1"/>
</dbReference>
<dbReference type="Pfam" id="PF00583">
    <property type="entry name" value="Acetyltransf_1"/>
    <property type="match status" value="1"/>
</dbReference>
<feature type="domain" description="N-acetyltransferase" evidence="1">
    <location>
        <begin position="3"/>
        <end position="145"/>
    </location>
</feature>
<proteinExistence type="predicted"/>
<gene>
    <name evidence="2" type="ORF">JM949_01850</name>
</gene>
<reference evidence="2 3" key="1">
    <citation type="submission" date="2021-01" db="EMBL/GenBank/DDBJ databases">
        <title>Draft genome sequence of Micromonospora sp. strain STR1s_6.</title>
        <authorList>
            <person name="Karlyshev A."/>
            <person name="Jawad R."/>
        </authorList>
    </citation>
    <scope>NUCLEOTIDE SEQUENCE [LARGE SCALE GENOMIC DNA]</scope>
    <source>
        <strain evidence="2 3">STR1S-6</strain>
    </source>
</reference>
<dbReference type="PROSITE" id="PS51186">
    <property type="entry name" value="GNAT"/>
    <property type="match status" value="1"/>
</dbReference>
<comment type="caution">
    <text evidence="2">The sequence shown here is derived from an EMBL/GenBank/DDBJ whole genome shotgun (WGS) entry which is preliminary data.</text>
</comment>
<evidence type="ECO:0000313" key="2">
    <source>
        <dbReference type="EMBL" id="MBM0274294.1"/>
    </source>
</evidence>
<dbReference type="EMBL" id="JAEVHL010000004">
    <property type="protein sequence ID" value="MBM0274294.1"/>
    <property type="molecule type" value="Genomic_DNA"/>
</dbReference>
<evidence type="ECO:0000259" key="1">
    <source>
        <dbReference type="PROSITE" id="PS51186"/>
    </source>
</evidence>
<dbReference type="InterPro" id="IPR000182">
    <property type="entry name" value="GNAT_dom"/>
</dbReference>
<evidence type="ECO:0000313" key="3">
    <source>
        <dbReference type="Proteomes" id="UP000622245"/>
    </source>
</evidence>
<dbReference type="Gene3D" id="3.40.630.30">
    <property type="match status" value="1"/>
</dbReference>
<dbReference type="CDD" id="cd04301">
    <property type="entry name" value="NAT_SF"/>
    <property type="match status" value="1"/>
</dbReference>
<dbReference type="Proteomes" id="UP000622245">
    <property type="component" value="Unassembled WGS sequence"/>
</dbReference>
<keyword evidence="3" id="KW-1185">Reference proteome</keyword>
<accession>A0ABS1YA72</accession>
<dbReference type="SUPFAM" id="SSF55729">
    <property type="entry name" value="Acyl-CoA N-acyltransferases (Nat)"/>
    <property type="match status" value="1"/>
</dbReference>
<organism evidence="2 3">
    <name type="scientific">Micromonospora tarensis</name>
    <dbReference type="NCBI Taxonomy" id="2806100"/>
    <lineage>
        <taxon>Bacteria</taxon>
        <taxon>Bacillati</taxon>
        <taxon>Actinomycetota</taxon>
        <taxon>Actinomycetes</taxon>
        <taxon>Micromonosporales</taxon>
        <taxon>Micromonosporaceae</taxon>
        <taxon>Micromonospora</taxon>
    </lineage>
</organism>
<protein>
    <submittedName>
        <fullName evidence="2">GNAT family N-acetyltransferase</fullName>
    </submittedName>
</protein>